<sequence>MSIENEQLTFPVPLGMSDFNCAREFSGQQKNTAKAGQVLLNTLAVRAVGFYCCNLLSVETDFENSDSWNSSTRILMDVADLEIKGLGKLECRPIRPGEKVCYVPPEVWEDRIAYVIVEIDEKEKMANLLGFVRKVAAEPVSLEQLQPLEDLIDVFDSISLQQRIEQIIRIEKLLASDWLESEKVLTASGRSGRSRRISQSSLDSSAMLLNKGKLISIDGRDFALMVDIRQQENEQNKFKVSFELIPVGNIRSLPSGLEFALLAPSGKMLTSATAKQGDNWLTLPPKPAILDLEKLEFARQNGKLYQVKITFNGKTHSESFPSN</sequence>
<comment type="caution">
    <text evidence="1">The sequence shown here is derived from an EMBL/GenBank/DDBJ whole genome shotgun (WGS) entry which is preliminary data.</text>
</comment>
<evidence type="ECO:0000313" key="1">
    <source>
        <dbReference type="EMBL" id="MBD2620600.1"/>
    </source>
</evidence>
<dbReference type="InterPro" id="IPR014951">
    <property type="entry name" value="DUF1822"/>
</dbReference>
<proteinExistence type="predicted"/>
<dbReference type="Pfam" id="PF08852">
    <property type="entry name" value="DUF1822"/>
    <property type="match status" value="1"/>
</dbReference>
<name>A0ABR8HPA0_9CHRO</name>
<reference evidence="1 2" key="1">
    <citation type="journal article" date="2020" name="ISME J.">
        <title>Comparative genomics reveals insights into cyanobacterial evolution and habitat adaptation.</title>
        <authorList>
            <person name="Chen M.Y."/>
            <person name="Teng W.K."/>
            <person name="Zhao L."/>
            <person name="Hu C.X."/>
            <person name="Zhou Y.K."/>
            <person name="Han B.P."/>
            <person name="Song L.R."/>
            <person name="Shu W.S."/>
        </authorList>
    </citation>
    <scope>NUCLEOTIDE SEQUENCE [LARGE SCALE GENOMIC DNA]</scope>
    <source>
        <strain evidence="1 2">FACHB-1344</strain>
    </source>
</reference>
<keyword evidence="2" id="KW-1185">Reference proteome</keyword>
<dbReference type="RefSeq" id="WP_190718700.1">
    <property type="nucleotide sequence ID" value="NZ_JACJSW010000036.1"/>
</dbReference>
<evidence type="ECO:0000313" key="2">
    <source>
        <dbReference type="Proteomes" id="UP000636187"/>
    </source>
</evidence>
<organism evidence="1 2">
    <name type="scientific">Microcystis flos-aquae FACHB-1344</name>
    <dbReference type="NCBI Taxonomy" id="2692899"/>
    <lineage>
        <taxon>Bacteria</taxon>
        <taxon>Bacillati</taxon>
        <taxon>Cyanobacteriota</taxon>
        <taxon>Cyanophyceae</taxon>
        <taxon>Oscillatoriophycideae</taxon>
        <taxon>Chroococcales</taxon>
        <taxon>Microcystaceae</taxon>
        <taxon>Microcystis</taxon>
    </lineage>
</organism>
<protein>
    <submittedName>
        <fullName evidence="1">DUF1822 family protein</fullName>
    </submittedName>
</protein>
<dbReference type="Proteomes" id="UP000636187">
    <property type="component" value="Unassembled WGS sequence"/>
</dbReference>
<dbReference type="EMBL" id="JACJSW010000036">
    <property type="protein sequence ID" value="MBD2620600.1"/>
    <property type="molecule type" value="Genomic_DNA"/>
</dbReference>
<gene>
    <name evidence="1" type="ORF">H6G48_02380</name>
</gene>
<accession>A0ABR8HPA0</accession>